<dbReference type="Proteomes" id="UP000658720">
    <property type="component" value="Unassembled WGS sequence"/>
</dbReference>
<organism evidence="2 3">
    <name type="scientific">Synechocystis salina LEGE 00031</name>
    <dbReference type="NCBI Taxonomy" id="1828736"/>
    <lineage>
        <taxon>Bacteria</taxon>
        <taxon>Bacillati</taxon>
        <taxon>Cyanobacteriota</taxon>
        <taxon>Cyanophyceae</taxon>
        <taxon>Synechococcales</taxon>
        <taxon>Merismopediaceae</taxon>
        <taxon>Synechocystis</taxon>
    </lineage>
</organism>
<keyword evidence="1" id="KW-0812">Transmembrane</keyword>
<protein>
    <submittedName>
        <fullName evidence="2">DUF2839 domain-containing protein</fullName>
    </submittedName>
</protein>
<dbReference type="RefSeq" id="WP_190596721.1">
    <property type="nucleotide sequence ID" value="NZ_JADEVV010000047.1"/>
</dbReference>
<proteinExistence type="predicted"/>
<dbReference type="Pfam" id="PF10999">
    <property type="entry name" value="DUF2839"/>
    <property type="match status" value="1"/>
</dbReference>
<keyword evidence="3" id="KW-1185">Reference proteome</keyword>
<evidence type="ECO:0000313" key="2">
    <source>
        <dbReference type="EMBL" id="MBE9255065.1"/>
    </source>
</evidence>
<gene>
    <name evidence="2" type="ORF">IQ217_14690</name>
</gene>
<dbReference type="InterPro" id="IPR021262">
    <property type="entry name" value="DUF2839"/>
</dbReference>
<evidence type="ECO:0000256" key="1">
    <source>
        <dbReference type="SAM" id="Phobius"/>
    </source>
</evidence>
<reference evidence="2 3" key="1">
    <citation type="submission" date="2020-10" db="EMBL/GenBank/DDBJ databases">
        <authorList>
            <person name="Castelo-Branco R."/>
            <person name="Eusebio N."/>
            <person name="Adriana R."/>
            <person name="Vieira A."/>
            <person name="Brugerolle De Fraissinette N."/>
            <person name="Rezende De Castro R."/>
            <person name="Schneider M.P."/>
            <person name="Vasconcelos V."/>
            <person name="Leao P.N."/>
        </authorList>
    </citation>
    <scope>NUCLEOTIDE SEQUENCE [LARGE SCALE GENOMIC DNA]</scope>
    <source>
        <strain evidence="2 3">LEGE 00031</strain>
    </source>
</reference>
<name>A0ABR9VUN3_9SYNC</name>
<accession>A0ABR9VUN3</accession>
<evidence type="ECO:0000313" key="3">
    <source>
        <dbReference type="Proteomes" id="UP000658720"/>
    </source>
</evidence>
<dbReference type="EMBL" id="JADEVV010000047">
    <property type="protein sequence ID" value="MBE9255065.1"/>
    <property type="molecule type" value="Genomic_DNA"/>
</dbReference>
<comment type="caution">
    <text evidence="2">The sequence shown here is derived from an EMBL/GenBank/DDBJ whole genome shotgun (WGS) entry which is preliminary data.</text>
</comment>
<keyword evidence="1" id="KW-1133">Transmembrane helix</keyword>
<keyword evidence="1" id="KW-0472">Membrane</keyword>
<sequence>MGESKRRKQSLGDRYGQDQRIVEWLPLTKKQAEDFYKWTTKGAWIGIGVMAGLWVTVRFIGPTFGWWTVQ</sequence>
<feature type="transmembrane region" description="Helical" evidence="1">
    <location>
        <begin position="43"/>
        <end position="67"/>
    </location>
</feature>